<dbReference type="SUPFAM" id="SSF69304">
    <property type="entry name" value="Tricorn protease N-terminal domain"/>
    <property type="match status" value="1"/>
</dbReference>
<evidence type="ECO:0000256" key="6">
    <source>
        <dbReference type="ARBA" id="ARBA00045885"/>
    </source>
</evidence>
<feature type="domain" description="Peptidase S9 prolyl oligopeptidase catalytic" evidence="7">
    <location>
        <begin position="467"/>
        <end position="673"/>
    </location>
</feature>
<dbReference type="InterPro" id="IPR011659">
    <property type="entry name" value="WD40"/>
</dbReference>
<comment type="function">
    <text evidence="6">This enzyme catalyzes the hydrolysis of the N-terminal peptide bond of an N-acetylated peptide to generate an N-acetylated amino acid and a peptide with a free N-terminus. It preferentially cleaves off Ac-Ala, Ac-Met and Ac-Ser. Also, involved in the degradation of oxidized and glycated proteins.</text>
</comment>
<dbReference type="InterPro" id="IPR002471">
    <property type="entry name" value="Pept_S9_AS"/>
</dbReference>
<dbReference type="GO" id="GO:0004252">
    <property type="term" value="F:serine-type endopeptidase activity"/>
    <property type="evidence" value="ECO:0007669"/>
    <property type="project" value="InterPro"/>
</dbReference>
<dbReference type="PROSITE" id="PS00708">
    <property type="entry name" value="PRO_ENDOPEP_SER"/>
    <property type="match status" value="1"/>
</dbReference>
<dbReference type="AlphaFoldDB" id="E6Q071"/>
<accession>E6Q071</accession>
<evidence type="ECO:0000259" key="7">
    <source>
        <dbReference type="Pfam" id="PF00326"/>
    </source>
</evidence>
<name>E6Q071_9ZZZZ</name>
<dbReference type="Pfam" id="PF00326">
    <property type="entry name" value="Peptidase_S9"/>
    <property type="match status" value="1"/>
</dbReference>
<dbReference type="InterPro" id="IPR029058">
    <property type="entry name" value="AB_hydrolase_fold"/>
</dbReference>
<dbReference type="EMBL" id="CABN01000149">
    <property type="protein sequence ID" value="CBI00580.1"/>
    <property type="molecule type" value="Genomic_DNA"/>
</dbReference>
<comment type="caution">
    <text evidence="8">The sequence shown here is derived from an EMBL/GenBank/DDBJ whole genome shotgun (WGS) entry which is preliminary data.</text>
</comment>
<gene>
    <name evidence="8" type="ORF">CARN3_0123</name>
</gene>
<evidence type="ECO:0000256" key="4">
    <source>
        <dbReference type="ARBA" id="ARBA00032284"/>
    </source>
</evidence>
<keyword evidence="1" id="KW-0378">Hydrolase</keyword>
<keyword evidence="3" id="KW-0007">Acetylation</keyword>
<keyword evidence="2" id="KW-0645">Protease</keyword>
<dbReference type="GO" id="GO:0006508">
    <property type="term" value="P:proteolysis"/>
    <property type="evidence" value="ECO:0007669"/>
    <property type="project" value="InterPro"/>
</dbReference>
<evidence type="ECO:0000256" key="1">
    <source>
        <dbReference type="ARBA" id="ARBA00022801"/>
    </source>
</evidence>
<dbReference type="PANTHER" id="PTHR42776">
    <property type="entry name" value="SERINE PEPTIDASE S9 FAMILY MEMBER"/>
    <property type="match status" value="1"/>
</dbReference>
<evidence type="ECO:0000256" key="5">
    <source>
        <dbReference type="ARBA" id="ARBA00032596"/>
    </source>
</evidence>
<keyword evidence="2" id="KW-0720">Serine protease</keyword>
<sequence>MRGVCLPLACSLLMLLPAAAANDTAKRAISLDDLGRIARVDSPVISPDGAWLLYSVSRMDFKKDKNHSELWMMPWSGGAAIQLTTGEEPASHAAFSPDGKYISFLSSRPGKTKGAQVWGMNRMGGEPEQLTAVTDMDIDDYAWSPDSKRLLLTMEPKAGPDTEDGKPAKPLPIVIDRYHFKEDIEGYLRDDEHQALYLDDLATGKVEKLTTDKGVDERGAVWSPDGSMVAYTSNHDADPDRTYNSDVFVAASRAGSTAKKLTTWAGPDRGKLAWSPDGKSIAYVQGAEAKLALYSQARPAVVTLDGKVTYPAAKLDRSASQPCFLPDGKLLYLVSDDRSEYPAIVDPNGQTGDGAERLDASESVTSGMTCKGAEVAVIHQDDTHLAEVFALEGASQKTASLRKLTGANDALMSELKLAPTEDFTSRSKDGTEVHGLLTKPLDYKPGEKVPTILFIHGGPNGQDAHGFAFERQWFAAHGYAEMNVNYRGSAGRGQDYARAIVADWGHLEVMDLLGAVDEVVKMGVADPDHLGIGGWSYGGILTDYTSASTDRFKAAISGAGMAMPFSFFGVDEYILQYHYELGDPWKARDLYVKLSYPLLEADKRMHTPTMYMGGTSDFNVPLVGGEQMYQTLRELHVPTELIVYPGQFHGFTRPSFIKDRYERWMAWYDHYVKGIDAPATLPAIIPGKTKTDAAAK</sequence>
<proteinExistence type="predicted"/>
<dbReference type="InterPro" id="IPR011042">
    <property type="entry name" value="6-blade_b-propeller_TolB-like"/>
</dbReference>
<reference evidence="8" key="1">
    <citation type="submission" date="2009-10" db="EMBL/GenBank/DDBJ databases">
        <title>Diversity of trophic interactions inside an arsenic-rich microbial ecosystem.</title>
        <authorList>
            <person name="Bertin P.N."/>
            <person name="Heinrich-Salmeron A."/>
            <person name="Pelletier E."/>
            <person name="Goulhen-Chollet F."/>
            <person name="Arsene-Ploetze F."/>
            <person name="Gallien S."/>
            <person name="Calteau A."/>
            <person name="Vallenet D."/>
            <person name="Casiot C."/>
            <person name="Chane-Woon-Ming B."/>
            <person name="Giloteaux L."/>
            <person name="Barakat M."/>
            <person name="Bonnefoy V."/>
            <person name="Bruneel O."/>
            <person name="Chandler M."/>
            <person name="Cleiss J."/>
            <person name="Duran R."/>
            <person name="Elbaz-Poulichet F."/>
            <person name="Fonknechten N."/>
            <person name="Lauga B."/>
            <person name="Mornico D."/>
            <person name="Ortet P."/>
            <person name="Schaeffer C."/>
            <person name="Siguier P."/>
            <person name="Alexander Thil Smith A."/>
            <person name="Van Dorsselaer A."/>
            <person name="Weissenbach J."/>
            <person name="Medigue C."/>
            <person name="Le Paslier D."/>
        </authorList>
    </citation>
    <scope>NUCLEOTIDE SEQUENCE</scope>
</reference>
<evidence type="ECO:0000256" key="3">
    <source>
        <dbReference type="ARBA" id="ARBA00022990"/>
    </source>
</evidence>
<evidence type="ECO:0000256" key="2">
    <source>
        <dbReference type="ARBA" id="ARBA00022825"/>
    </source>
</evidence>
<dbReference type="Gene3D" id="2.120.10.30">
    <property type="entry name" value="TolB, C-terminal domain"/>
    <property type="match status" value="2"/>
</dbReference>
<dbReference type="Pfam" id="PF07676">
    <property type="entry name" value="PD40"/>
    <property type="match status" value="3"/>
</dbReference>
<dbReference type="InterPro" id="IPR001375">
    <property type="entry name" value="Peptidase_S9_cat"/>
</dbReference>
<evidence type="ECO:0000313" key="8">
    <source>
        <dbReference type="EMBL" id="CBI00580.1"/>
    </source>
</evidence>
<dbReference type="SUPFAM" id="SSF53474">
    <property type="entry name" value="alpha/beta-Hydrolases"/>
    <property type="match status" value="1"/>
</dbReference>
<protein>
    <recommendedName>
        <fullName evidence="5">Acyl-peptide hydrolase</fullName>
    </recommendedName>
    <alternativeName>
        <fullName evidence="4">Acylaminoacyl-peptidase</fullName>
    </alternativeName>
</protein>
<organism evidence="8">
    <name type="scientific">mine drainage metagenome</name>
    <dbReference type="NCBI Taxonomy" id="410659"/>
    <lineage>
        <taxon>unclassified sequences</taxon>
        <taxon>metagenomes</taxon>
        <taxon>ecological metagenomes</taxon>
    </lineage>
</organism>
<dbReference type="Gene3D" id="3.40.50.1820">
    <property type="entry name" value="alpha/beta hydrolase"/>
    <property type="match status" value="1"/>
</dbReference>
<dbReference type="PANTHER" id="PTHR42776:SF27">
    <property type="entry name" value="DIPEPTIDYL PEPTIDASE FAMILY MEMBER 6"/>
    <property type="match status" value="1"/>
</dbReference>